<name>A0ABP8DVI7_9ACTN</name>
<organism evidence="2 3">
    <name type="scientific">Dactylosporangium darangshiense</name>
    <dbReference type="NCBI Taxonomy" id="579108"/>
    <lineage>
        <taxon>Bacteria</taxon>
        <taxon>Bacillati</taxon>
        <taxon>Actinomycetota</taxon>
        <taxon>Actinomycetes</taxon>
        <taxon>Micromonosporales</taxon>
        <taxon>Micromonosporaceae</taxon>
        <taxon>Dactylosporangium</taxon>
    </lineage>
</organism>
<accession>A0ABP8DVI7</accession>
<sequence length="459" mass="47210">MTPSAAAPVGPSQSPGPTVDVAPRYYVVGPSQTGQREYLYQIAVRTLGDGNRYPEIFELNKDRRQPDGGRLTDPAELQPGWILQLPADAKGPGVMVGPLPSQATNRLGAVAVPRPGLSSEPSIGGLDLYVIGTVSLSVLVLLSALVLRRRQLRPSRLTLTPRRLLTTALAAPAFAGSLESGTIAAPPAATPASSPVADRTFQATVGTAVPAEAKPVETTVTAGTAAGVPPAGSGGAEPQAPSTEAVSAAVEPTGSSPSTPAPVATVAVVRPDLGRGRVSVQVLGLGHQPPDLLDVRLIGSGGAESEAVYAWLGDEPLPTSATLPVILGRYDQWELFVDLTGTPDVFTITGPLAVARRQALVIAEQLSAAGSAVTIVNDAIAASDLASADRIRRFPVLDEEFEALSKPGIVISGGLRGAALAAARKLVERSDRRVVPVLIGQVLRASWSIRVTQGGSEAS</sequence>
<protein>
    <recommendedName>
        <fullName evidence="4">LysM domain-containing protein</fullName>
    </recommendedName>
</protein>
<proteinExistence type="predicted"/>
<gene>
    <name evidence="2" type="ORF">GCM10022255_113650</name>
</gene>
<reference evidence="3" key="1">
    <citation type="journal article" date="2019" name="Int. J. Syst. Evol. Microbiol.">
        <title>The Global Catalogue of Microorganisms (GCM) 10K type strain sequencing project: providing services to taxonomists for standard genome sequencing and annotation.</title>
        <authorList>
            <consortium name="The Broad Institute Genomics Platform"/>
            <consortium name="The Broad Institute Genome Sequencing Center for Infectious Disease"/>
            <person name="Wu L."/>
            <person name="Ma J."/>
        </authorList>
    </citation>
    <scope>NUCLEOTIDE SEQUENCE [LARGE SCALE GENOMIC DNA]</scope>
    <source>
        <strain evidence="3">JCM 17441</strain>
    </source>
</reference>
<evidence type="ECO:0000256" key="1">
    <source>
        <dbReference type="SAM" id="MobiDB-lite"/>
    </source>
</evidence>
<feature type="region of interest" description="Disordered" evidence="1">
    <location>
        <begin position="1"/>
        <end position="21"/>
    </location>
</feature>
<evidence type="ECO:0008006" key="4">
    <source>
        <dbReference type="Google" id="ProtNLM"/>
    </source>
</evidence>
<feature type="compositionally biased region" description="Low complexity" evidence="1">
    <location>
        <begin position="252"/>
        <end position="262"/>
    </location>
</feature>
<dbReference type="Proteomes" id="UP001500620">
    <property type="component" value="Unassembled WGS sequence"/>
</dbReference>
<keyword evidence="3" id="KW-1185">Reference proteome</keyword>
<dbReference type="EMBL" id="BAABAT010000089">
    <property type="protein sequence ID" value="GAA4264002.1"/>
    <property type="molecule type" value="Genomic_DNA"/>
</dbReference>
<evidence type="ECO:0000313" key="2">
    <source>
        <dbReference type="EMBL" id="GAA4264002.1"/>
    </source>
</evidence>
<evidence type="ECO:0000313" key="3">
    <source>
        <dbReference type="Proteomes" id="UP001500620"/>
    </source>
</evidence>
<feature type="region of interest" description="Disordered" evidence="1">
    <location>
        <begin position="223"/>
        <end position="262"/>
    </location>
</feature>
<comment type="caution">
    <text evidence="2">The sequence shown here is derived from an EMBL/GenBank/DDBJ whole genome shotgun (WGS) entry which is preliminary data.</text>
</comment>